<protein>
    <submittedName>
        <fullName evidence="1">PIPO</fullName>
    </submittedName>
</protein>
<evidence type="ECO:0000313" key="1">
    <source>
        <dbReference type="EMBL" id="AJD23402.1"/>
    </source>
</evidence>
<dbReference type="EMBL" id="KJ789141">
    <property type="protein sequence ID" value="AJD23402.1"/>
    <property type="molecule type" value="Genomic_RNA"/>
</dbReference>
<accession>A0A0B4VLM4</accession>
<feature type="non-terminal residue" evidence="1">
    <location>
        <position position="1"/>
    </location>
</feature>
<proteinExistence type="predicted"/>
<name>A0A0B4VLM4_9POTV</name>
<sequence length="67" mass="8305">KLSKNLGRRVERIKLATKILCNIAIIKTFDTYTRWFAKRKRRRFGRQIQRINELLFWRSQKWDETAH</sequence>
<organism evidence="1">
    <name type="scientific">Japanese yam mosaic virus</name>
    <dbReference type="NCBI Taxonomy" id="79917"/>
    <lineage>
        <taxon>Viruses</taxon>
        <taxon>Riboviria</taxon>
        <taxon>Orthornavirae</taxon>
        <taxon>Pisuviricota</taxon>
        <taxon>Stelpaviricetes</taxon>
        <taxon>Patatavirales</taxon>
        <taxon>Potyviridae</taxon>
        <taxon>Potyvirus</taxon>
        <taxon>Potyvirus nippodioscoreae</taxon>
    </lineage>
</organism>
<reference evidence="1" key="1">
    <citation type="submission" date="2014-05" db="EMBL/GenBank/DDBJ databases">
        <title>Genetic diversity and genome recombination of Japanese yam mosaic virus in China.</title>
        <authorList>
            <person name="Zou C."/>
            <person name="Lu X."/>
            <person name="Meng J."/>
            <person name="Chen B."/>
        </authorList>
    </citation>
    <scope>NUCLEOTIDE SEQUENCE</scope>
    <source>
        <strain evidence="1">FX1</strain>
    </source>
</reference>